<name>A0A2T4BQ44_TRILO</name>
<feature type="region of interest" description="Disordered" evidence="1">
    <location>
        <begin position="148"/>
        <end position="174"/>
    </location>
</feature>
<feature type="region of interest" description="Disordered" evidence="1">
    <location>
        <begin position="42"/>
        <end position="75"/>
    </location>
</feature>
<gene>
    <name evidence="2" type="ORF">M440DRAFT_217867</name>
</gene>
<sequence length="206" mass="22441">MGGPEGKKRPGEETKQNVPCESLDQQTCRHSHTRWAHSPLNTTAQHHHRSSAPLRSHSSNSLTQSITHSLRPSRGGATDHCIAPFVIVAWVRKNPLVSIQIPSFSFRVPNVPDEAVEPCALRLALPRWSASIFPDILCPSSFPQSESSTHHPCPPDPCPSYHSPDQPRPGHIGFQPISAPPAPAFLCPAPLPAGRTLSASKHVPRF</sequence>
<protein>
    <submittedName>
        <fullName evidence="2">Uncharacterized protein</fullName>
    </submittedName>
</protein>
<keyword evidence="3" id="KW-1185">Reference proteome</keyword>
<feature type="compositionally biased region" description="Polar residues" evidence="1">
    <location>
        <begin position="16"/>
        <end position="25"/>
    </location>
</feature>
<accession>A0A2T4BQ44</accession>
<dbReference type="EMBL" id="KZ679149">
    <property type="protein sequence ID" value="PTB71400.1"/>
    <property type="molecule type" value="Genomic_DNA"/>
</dbReference>
<feature type="region of interest" description="Disordered" evidence="1">
    <location>
        <begin position="1"/>
        <end position="25"/>
    </location>
</feature>
<organism evidence="2 3">
    <name type="scientific">Trichoderma longibrachiatum ATCC 18648</name>
    <dbReference type="NCBI Taxonomy" id="983965"/>
    <lineage>
        <taxon>Eukaryota</taxon>
        <taxon>Fungi</taxon>
        <taxon>Dikarya</taxon>
        <taxon>Ascomycota</taxon>
        <taxon>Pezizomycotina</taxon>
        <taxon>Sordariomycetes</taxon>
        <taxon>Hypocreomycetidae</taxon>
        <taxon>Hypocreales</taxon>
        <taxon>Hypocreaceae</taxon>
        <taxon>Trichoderma</taxon>
    </lineage>
</organism>
<dbReference type="AlphaFoldDB" id="A0A2T4BQ44"/>
<feature type="compositionally biased region" description="Polar residues" evidence="1">
    <location>
        <begin position="56"/>
        <end position="70"/>
    </location>
</feature>
<proteinExistence type="predicted"/>
<evidence type="ECO:0000313" key="3">
    <source>
        <dbReference type="Proteomes" id="UP000240760"/>
    </source>
</evidence>
<dbReference type="Proteomes" id="UP000240760">
    <property type="component" value="Unassembled WGS sequence"/>
</dbReference>
<evidence type="ECO:0000313" key="2">
    <source>
        <dbReference type="EMBL" id="PTB71400.1"/>
    </source>
</evidence>
<evidence type="ECO:0000256" key="1">
    <source>
        <dbReference type="SAM" id="MobiDB-lite"/>
    </source>
</evidence>
<feature type="compositionally biased region" description="Basic and acidic residues" evidence="1">
    <location>
        <begin position="1"/>
        <end position="15"/>
    </location>
</feature>
<reference evidence="2 3" key="1">
    <citation type="submission" date="2016-07" db="EMBL/GenBank/DDBJ databases">
        <title>Multiple horizontal gene transfer events from other fungi enriched the ability of initially mycotrophic Trichoderma (Ascomycota) to feed on dead plant biomass.</title>
        <authorList>
            <consortium name="DOE Joint Genome Institute"/>
            <person name="Aerts A."/>
            <person name="Atanasova L."/>
            <person name="Chenthamara K."/>
            <person name="Zhang J."/>
            <person name="Grujic M."/>
            <person name="Henrissat B."/>
            <person name="Kuo A."/>
            <person name="Salamov A."/>
            <person name="Lipzen A."/>
            <person name="Labutti K."/>
            <person name="Barry K."/>
            <person name="Miao Y."/>
            <person name="Rahimi M.J."/>
            <person name="Shen Q."/>
            <person name="Grigoriev I.V."/>
            <person name="Kubicek C.P."/>
            <person name="Druzhinina I.S."/>
        </authorList>
    </citation>
    <scope>NUCLEOTIDE SEQUENCE [LARGE SCALE GENOMIC DNA]</scope>
    <source>
        <strain evidence="2 3">ATCC 18648</strain>
    </source>
</reference>